<proteinExistence type="inferred from homology"/>
<dbReference type="GeneTree" id="ENSGT01010000222360"/>
<dbReference type="FunFam" id="1.10.238.10:FF:000104">
    <property type="entry name" value="calumenin isoform X1"/>
    <property type="match status" value="1"/>
</dbReference>
<dbReference type="Pfam" id="PF13202">
    <property type="entry name" value="EF-hand_5"/>
    <property type="match status" value="2"/>
</dbReference>
<keyword evidence="7" id="KW-0106">Calcium</keyword>
<comment type="subunit">
    <text evidence="11">Interacts with PCSK6 (immature form including the propeptide); probably involved in the maturation and the secretion of PCSK6.</text>
</comment>
<dbReference type="PANTHER" id="PTHR10827">
    <property type="entry name" value="RETICULOCALBIN"/>
    <property type="match status" value="1"/>
</dbReference>
<protein>
    <recommendedName>
        <fullName evidence="12">Reticulocalbin-3</fullName>
    </recommendedName>
</protein>
<evidence type="ECO:0000256" key="6">
    <source>
        <dbReference type="ARBA" id="ARBA00022824"/>
    </source>
</evidence>
<dbReference type="InterPro" id="IPR018247">
    <property type="entry name" value="EF_Hand_1_Ca_BS"/>
</dbReference>
<dbReference type="InterPro" id="IPR011992">
    <property type="entry name" value="EF-hand-dom_pair"/>
</dbReference>
<feature type="domain" description="EF-hand" evidence="13">
    <location>
        <begin position="5"/>
        <end position="40"/>
    </location>
</feature>
<dbReference type="FunFam" id="1.10.238.10:FF:000090">
    <property type="entry name" value="calumenin isoform X2"/>
    <property type="match status" value="1"/>
</dbReference>
<dbReference type="Gene3D" id="1.10.238.10">
    <property type="entry name" value="EF-hand"/>
    <property type="match status" value="3"/>
</dbReference>
<dbReference type="SMART" id="SM00054">
    <property type="entry name" value="EFh"/>
    <property type="match status" value="5"/>
</dbReference>
<keyword evidence="9" id="KW-0143">Chaperone</keyword>
<name>A0A8C4R0Y4_EPTBU</name>
<keyword evidence="4" id="KW-0732">Signal</keyword>
<dbReference type="CDD" id="cd16226">
    <property type="entry name" value="EFh_CREC_Calumenin_like"/>
    <property type="match status" value="1"/>
</dbReference>
<dbReference type="GO" id="GO:0005509">
    <property type="term" value="F:calcium ion binding"/>
    <property type="evidence" value="ECO:0007669"/>
    <property type="project" value="InterPro"/>
</dbReference>
<feature type="domain" description="EF-hand" evidence="13">
    <location>
        <begin position="89"/>
        <end position="124"/>
    </location>
</feature>
<evidence type="ECO:0000256" key="5">
    <source>
        <dbReference type="ARBA" id="ARBA00022737"/>
    </source>
</evidence>
<comment type="similarity">
    <text evidence="2">Belongs to the CREC family.</text>
</comment>
<evidence type="ECO:0000256" key="12">
    <source>
        <dbReference type="ARBA" id="ARBA00072696"/>
    </source>
</evidence>
<keyword evidence="6" id="KW-0256">Endoplasmic reticulum</keyword>
<dbReference type="GO" id="GO:0005788">
    <property type="term" value="C:endoplasmic reticulum lumen"/>
    <property type="evidence" value="ECO:0007669"/>
    <property type="project" value="UniProtKB-SubCell"/>
</dbReference>
<keyword evidence="15" id="KW-1185">Reference proteome</keyword>
<accession>A0A8C4R0Y4</accession>
<dbReference type="SUPFAM" id="SSF47473">
    <property type="entry name" value="EF-hand"/>
    <property type="match status" value="2"/>
</dbReference>
<dbReference type="InterPro" id="IPR002048">
    <property type="entry name" value="EF_hand_dom"/>
</dbReference>
<dbReference type="PROSITE" id="PS00018">
    <property type="entry name" value="EF_HAND_1"/>
    <property type="match status" value="5"/>
</dbReference>
<feature type="domain" description="EF-hand" evidence="13">
    <location>
        <begin position="203"/>
        <end position="238"/>
    </location>
</feature>
<dbReference type="PANTHER" id="PTHR10827:SF52">
    <property type="entry name" value="IP16409P"/>
    <property type="match status" value="1"/>
</dbReference>
<evidence type="ECO:0000313" key="14">
    <source>
        <dbReference type="Ensembl" id="ENSEBUP00000022125.1"/>
    </source>
</evidence>
<dbReference type="AlphaFoldDB" id="A0A8C4R0Y4"/>
<feature type="domain" description="EF-hand" evidence="13">
    <location>
        <begin position="41"/>
        <end position="76"/>
    </location>
</feature>
<comment type="function">
    <text evidence="10">Probable molecular chaperone assisting protein biosynthesis and transport in the endoplasmic reticulum. Required for the proper biosynthesis and transport of pulmonary surfactant-associated protein A/SP-A, pulmonary surfactant-associated protein D/SP-D and the lipid transporter ABCA3. By regulating both the proper expression and the degradation through the endoplasmic reticulum-associated protein degradation pathway of these proteins plays a crucial role in pulmonary surfactant homeostasis. Has an anti-fibrotic activity by negatively regulating the secretion of type I and type III collagens. This calcium-binding protein also transiently associates with immature PCSK6 and regulates its secretion.</text>
</comment>
<evidence type="ECO:0000256" key="10">
    <source>
        <dbReference type="ARBA" id="ARBA00056975"/>
    </source>
</evidence>
<dbReference type="PROSITE" id="PS50222">
    <property type="entry name" value="EF_HAND_2"/>
    <property type="match status" value="5"/>
</dbReference>
<reference evidence="14" key="2">
    <citation type="submission" date="2025-09" db="UniProtKB">
        <authorList>
            <consortium name="Ensembl"/>
        </authorList>
    </citation>
    <scope>IDENTIFICATION</scope>
</reference>
<evidence type="ECO:0000256" key="1">
    <source>
        <dbReference type="ARBA" id="ARBA00004319"/>
    </source>
</evidence>
<evidence type="ECO:0000256" key="8">
    <source>
        <dbReference type="ARBA" id="ARBA00023180"/>
    </source>
</evidence>
<evidence type="ECO:0000256" key="3">
    <source>
        <dbReference type="ARBA" id="ARBA00022723"/>
    </source>
</evidence>
<evidence type="ECO:0000256" key="7">
    <source>
        <dbReference type="ARBA" id="ARBA00022837"/>
    </source>
</evidence>
<keyword evidence="3" id="KW-0479">Metal-binding</keyword>
<dbReference type="Ensembl" id="ENSEBUT00000022701.1">
    <property type="protein sequence ID" value="ENSEBUP00000022125.1"/>
    <property type="gene ID" value="ENSEBUG00000013647.1"/>
</dbReference>
<evidence type="ECO:0000256" key="2">
    <source>
        <dbReference type="ARBA" id="ARBA00006431"/>
    </source>
</evidence>
<keyword evidence="8" id="KW-0325">Glycoprotein</keyword>
<evidence type="ECO:0000256" key="4">
    <source>
        <dbReference type="ARBA" id="ARBA00022729"/>
    </source>
</evidence>
<evidence type="ECO:0000313" key="15">
    <source>
        <dbReference type="Proteomes" id="UP000694388"/>
    </source>
</evidence>
<reference evidence="14" key="1">
    <citation type="submission" date="2025-08" db="UniProtKB">
        <authorList>
            <consortium name="Ensembl"/>
        </authorList>
    </citation>
    <scope>IDENTIFICATION</scope>
</reference>
<evidence type="ECO:0000256" key="11">
    <source>
        <dbReference type="ARBA" id="ARBA00063143"/>
    </source>
</evidence>
<keyword evidence="5" id="KW-0677">Repeat</keyword>
<evidence type="ECO:0000256" key="9">
    <source>
        <dbReference type="ARBA" id="ARBA00023186"/>
    </source>
</evidence>
<feature type="domain" description="EF-hand" evidence="13">
    <location>
        <begin position="126"/>
        <end position="161"/>
    </location>
</feature>
<evidence type="ECO:0000259" key="13">
    <source>
        <dbReference type="PROSITE" id="PS50222"/>
    </source>
</evidence>
<dbReference type="Pfam" id="PF13499">
    <property type="entry name" value="EF-hand_7"/>
    <property type="match status" value="1"/>
</dbReference>
<organism evidence="14 15">
    <name type="scientific">Eptatretus burgeri</name>
    <name type="common">Inshore hagfish</name>
    <dbReference type="NCBI Taxonomy" id="7764"/>
    <lineage>
        <taxon>Eukaryota</taxon>
        <taxon>Metazoa</taxon>
        <taxon>Chordata</taxon>
        <taxon>Craniata</taxon>
        <taxon>Vertebrata</taxon>
        <taxon>Cyclostomata</taxon>
        <taxon>Myxini</taxon>
        <taxon>Myxiniformes</taxon>
        <taxon>Myxinidae</taxon>
        <taxon>Eptatretinae</taxon>
        <taxon>Eptatretus</taxon>
    </lineage>
</organism>
<dbReference type="GO" id="GO:0015031">
    <property type="term" value="P:protein transport"/>
    <property type="evidence" value="ECO:0007669"/>
    <property type="project" value="UniProtKB-ARBA"/>
</dbReference>
<dbReference type="OMA" id="TFEQHKN"/>
<sequence length="253" mass="29810">MTQLDFNELLGLMVDKIDADHDGLVTEDELREWIKFAQRRWLVEDADKQWNSHDLDVDGHISWDEYKNVTYSSLSDEEIDEDEDEPYEQLIVRDERRFKTADLDKDGHLDKDEFSAFLHPEEFEQMKDLVITETLEDIDKNGDGEIDVDEYIGDMYNPEDDYEEPDWLNSERQQFSEFRDKNKDGKMDRDEVAAWILPSDYDHADSEAKHLLFESDTNKDGKLTKDEIVDKYDLFVGSQATDFGEALARHDEF</sequence>
<dbReference type="Proteomes" id="UP000694388">
    <property type="component" value="Unplaced"/>
</dbReference>
<comment type="subcellular location">
    <subcellularLocation>
        <location evidence="1">Endoplasmic reticulum lumen</location>
    </subcellularLocation>
</comment>